<evidence type="ECO:0000256" key="9">
    <source>
        <dbReference type="ARBA" id="ARBA00023136"/>
    </source>
</evidence>
<accession>Q1K2U1</accession>
<evidence type="ECO:0000313" key="12">
    <source>
        <dbReference type="Proteomes" id="UP000005695"/>
    </source>
</evidence>
<feature type="transmembrane region" description="Helical" evidence="10">
    <location>
        <begin position="216"/>
        <end position="243"/>
    </location>
</feature>
<feature type="transmembrane region" description="Helical" evidence="10">
    <location>
        <begin position="72"/>
        <end position="105"/>
    </location>
</feature>
<sequence>MKSIPFTGVRRFSTGFFSLLHAFRFLGGNPSLLKYVAIPFVINVVVFSATLYWGVDLFNGMVGEYLAPQDAWYWQILAVVVKVIAGLLTAVIVFFTFTVVGNLIASPFNDILSERTEEILTGQPNTEPFSLKMFMADVWRVLRDELRKMSIFVALMVFLLLFNMIPVVGSPVYAFFSVALTLFFLVVEYTGFVFGRKHLGFADQKRFIKGNFMASVGFGLAVMCMLMIPFVQFVTIPIAVIAATRLCCLCDPETELSGR</sequence>
<dbReference type="GO" id="GO:0000103">
    <property type="term" value="P:sulfate assimilation"/>
    <property type="evidence" value="ECO:0007669"/>
    <property type="project" value="TreeGrafter"/>
</dbReference>
<protein>
    <recommendedName>
        <fullName evidence="13">Sulfate transport protein CysZ</fullName>
    </recommendedName>
</protein>
<comment type="subcellular location">
    <subcellularLocation>
        <location evidence="1">Membrane</location>
        <topology evidence="1">Multi-pass membrane protein</topology>
    </subcellularLocation>
</comment>
<evidence type="ECO:0000256" key="8">
    <source>
        <dbReference type="ARBA" id="ARBA00023032"/>
    </source>
</evidence>
<name>Q1K2U1_DESA6</name>
<evidence type="ECO:0000256" key="7">
    <source>
        <dbReference type="ARBA" id="ARBA00022989"/>
    </source>
</evidence>
<dbReference type="InterPro" id="IPR059112">
    <property type="entry name" value="CysZ/EI24"/>
</dbReference>
<gene>
    <name evidence="11" type="ORF">Dace_2042</name>
</gene>
<keyword evidence="3" id="KW-1003">Cell membrane</keyword>
<evidence type="ECO:0000256" key="3">
    <source>
        <dbReference type="ARBA" id="ARBA00022475"/>
    </source>
</evidence>
<dbReference type="Pfam" id="PF07264">
    <property type="entry name" value="EI24"/>
    <property type="match status" value="1"/>
</dbReference>
<keyword evidence="7 10" id="KW-1133">Transmembrane helix</keyword>
<feature type="transmembrane region" description="Helical" evidence="10">
    <location>
        <begin position="32"/>
        <end position="52"/>
    </location>
</feature>
<dbReference type="Proteomes" id="UP000005695">
    <property type="component" value="Unassembled WGS sequence"/>
</dbReference>
<dbReference type="GO" id="GO:0019344">
    <property type="term" value="P:cysteine biosynthetic process"/>
    <property type="evidence" value="ECO:0007669"/>
    <property type="project" value="TreeGrafter"/>
</dbReference>
<dbReference type="PANTHER" id="PTHR37468">
    <property type="entry name" value="SULFATE TRANSPORTER CYSZ"/>
    <property type="match status" value="1"/>
</dbReference>
<proteinExistence type="predicted"/>
<keyword evidence="5" id="KW-0028">Amino-acid biosynthesis</keyword>
<dbReference type="RefSeq" id="WP_005998230.1">
    <property type="nucleotide sequence ID" value="NZ_AAEW02000003.1"/>
</dbReference>
<dbReference type="EMBL" id="AAEW02000003">
    <property type="protein sequence ID" value="EAT16790.1"/>
    <property type="molecule type" value="Genomic_DNA"/>
</dbReference>
<feature type="transmembrane region" description="Helical" evidence="10">
    <location>
        <begin position="174"/>
        <end position="195"/>
    </location>
</feature>
<dbReference type="AlphaFoldDB" id="Q1K2U1"/>
<evidence type="ECO:0000256" key="4">
    <source>
        <dbReference type="ARBA" id="ARBA00022519"/>
    </source>
</evidence>
<evidence type="ECO:0000256" key="1">
    <source>
        <dbReference type="ARBA" id="ARBA00004141"/>
    </source>
</evidence>
<evidence type="ECO:0000313" key="11">
    <source>
        <dbReference type="EMBL" id="EAT16790.1"/>
    </source>
</evidence>
<dbReference type="GO" id="GO:0005886">
    <property type="term" value="C:plasma membrane"/>
    <property type="evidence" value="ECO:0007669"/>
    <property type="project" value="TreeGrafter"/>
</dbReference>
<dbReference type="InterPro" id="IPR050480">
    <property type="entry name" value="CysZ-like"/>
</dbReference>
<dbReference type="OrthoDB" id="5401552at2"/>
<evidence type="ECO:0000256" key="5">
    <source>
        <dbReference type="ARBA" id="ARBA00022605"/>
    </source>
</evidence>
<evidence type="ECO:0000256" key="10">
    <source>
        <dbReference type="SAM" id="Phobius"/>
    </source>
</evidence>
<dbReference type="NCBIfam" id="NF003433">
    <property type="entry name" value="PRK04949.1"/>
    <property type="match status" value="1"/>
</dbReference>
<dbReference type="GO" id="GO:0009675">
    <property type="term" value="F:high-affinity sulfate:proton symporter activity"/>
    <property type="evidence" value="ECO:0007669"/>
    <property type="project" value="TreeGrafter"/>
</dbReference>
<keyword evidence="12" id="KW-1185">Reference proteome</keyword>
<dbReference type="PANTHER" id="PTHR37468:SF1">
    <property type="entry name" value="SULFATE TRANSPORTER CYSZ"/>
    <property type="match status" value="1"/>
</dbReference>
<evidence type="ECO:0000256" key="6">
    <source>
        <dbReference type="ARBA" id="ARBA00022692"/>
    </source>
</evidence>
<reference evidence="11" key="2">
    <citation type="submission" date="2006-05" db="EMBL/GenBank/DDBJ databases">
        <title>Sequencing of the draft genome and assembly of Desulfuromonas acetoxidans DSM 684.</title>
        <authorList>
            <consortium name="US DOE Joint Genome Institute (JGI-PGF)"/>
            <person name="Copeland A."/>
            <person name="Lucas S."/>
            <person name="Lapidus A."/>
            <person name="Barry K."/>
            <person name="Detter J.C."/>
            <person name="Glavina del Rio T."/>
            <person name="Hammon N."/>
            <person name="Israni S."/>
            <person name="Dalin E."/>
            <person name="Tice H."/>
            <person name="Bruce D."/>
            <person name="Pitluck S."/>
            <person name="Richardson P."/>
        </authorList>
    </citation>
    <scope>NUCLEOTIDE SEQUENCE [LARGE SCALE GENOMIC DNA]</scope>
    <source>
        <strain evidence="11">DSM 684</strain>
    </source>
</reference>
<feature type="transmembrane region" description="Helical" evidence="10">
    <location>
        <begin position="149"/>
        <end position="168"/>
    </location>
</feature>
<reference evidence="11" key="1">
    <citation type="submission" date="2006-05" db="EMBL/GenBank/DDBJ databases">
        <title>Annotation of the draft genome assembly of Desulfuromonas acetoxidans DSM 684.</title>
        <authorList>
            <consortium name="US DOE Joint Genome Institute (JGI-ORNL)"/>
            <person name="Larimer F."/>
            <person name="Land M."/>
            <person name="Hauser L."/>
        </authorList>
    </citation>
    <scope>NUCLEOTIDE SEQUENCE [LARGE SCALE GENOMIC DNA]</scope>
    <source>
        <strain evidence="11">DSM 684</strain>
    </source>
</reference>
<organism evidence="11 12">
    <name type="scientific">Desulfuromonas acetoxidans (strain DSM 684 / 11070)</name>
    <dbReference type="NCBI Taxonomy" id="281689"/>
    <lineage>
        <taxon>Bacteria</taxon>
        <taxon>Pseudomonadati</taxon>
        <taxon>Thermodesulfobacteriota</taxon>
        <taxon>Desulfuromonadia</taxon>
        <taxon>Desulfuromonadales</taxon>
        <taxon>Desulfuromonadaceae</taxon>
        <taxon>Desulfuromonas</taxon>
    </lineage>
</organism>
<evidence type="ECO:0000256" key="2">
    <source>
        <dbReference type="ARBA" id="ARBA00022448"/>
    </source>
</evidence>
<comment type="caution">
    <text evidence="11">The sequence shown here is derived from an EMBL/GenBank/DDBJ whole genome shotgun (WGS) entry which is preliminary data.</text>
</comment>
<keyword evidence="2" id="KW-0813">Transport</keyword>
<evidence type="ECO:0008006" key="13">
    <source>
        <dbReference type="Google" id="ProtNLM"/>
    </source>
</evidence>
<keyword evidence="9 10" id="KW-0472">Membrane</keyword>
<keyword evidence="4" id="KW-0997">Cell inner membrane</keyword>
<keyword evidence="8" id="KW-0764">Sulfate transport</keyword>
<keyword evidence="6 10" id="KW-0812">Transmembrane</keyword>